<accession>A0A9W6AAM8</accession>
<dbReference type="PANTHER" id="PTHR38116:SF1">
    <property type="entry name" value="BZIP DOMAIN-CONTAINING PROTEIN"/>
    <property type="match status" value="1"/>
</dbReference>
<dbReference type="EMBL" id="BRPB01000108">
    <property type="protein sequence ID" value="GLA54678.1"/>
    <property type="molecule type" value="Genomic_DNA"/>
</dbReference>
<evidence type="ECO:0000313" key="2">
    <source>
        <dbReference type="Proteomes" id="UP001144191"/>
    </source>
</evidence>
<dbReference type="Pfam" id="PF11905">
    <property type="entry name" value="DUF3425"/>
    <property type="match status" value="1"/>
</dbReference>
<dbReference type="PANTHER" id="PTHR38116">
    <property type="entry name" value="CHROMOSOME 7, WHOLE GENOME SHOTGUN SEQUENCE"/>
    <property type="match status" value="1"/>
</dbReference>
<dbReference type="InterPro" id="IPR021833">
    <property type="entry name" value="DUF3425"/>
</dbReference>
<sequence length="292" mass="33488">MSEIKLKTHTITSRAQIRRPDEDWTGVIDPGARRRLQNKLNQRAQKPPNFTGEKRKIVRDQEKVAMRERKSNRKMAFILPRTTQIAKYRQPSSLAEASYMMAQFDQVAYEGYASGNPCLDHLLTLTKFNVLRAFMQNLALLGIPFQGIEEDTPSPFNNALQSVFARKLPPGLSPTVTQIHVPHHPWLDCFPFPQARDNLIRVADLLNDCDLCGDIMDPANGDVGMIIWGDPWLPESWEVSEFFLRKWSWVIKGCPEIILSSNVWRARRGLRKLDTRCISLDDSDSIDSARRE</sequence>
<protein>
    <submittedName>
        <fullName evidence="1">Uncharacterized protein</fullName>
    </submittedName>
</protein>
<proteinExistence type="predicted"/>
<comment type="caution">
    <text evidence="1">The sequence shown here is derived from an EMBL/GenBank/DDBJ whole genome shotgun (WGS) entry which is preliminary data.</text>
</comment>
<dbReference type="AlphaFoldDB" id="A0A9W6AAM8"/>
<gene>
    <name evidence="1" type="ORF">AnigIFM63604_000824</name>
</gene>
<name>A0A9W6AAM8_ASPNG</name>
<reference evidence="1" key="1">
    <citation type="submission" date="2022-07" db="EMBL/GenBank/DDBJ databases">
        <title>Taxonomy of Aspergillus series Nigri: significant species reduction supported by multi-species coalescent approaches.</title>
        <authorList>
            <person name="Bian C."/>
            <person name="Kusuya Y."/>
            <person name="Sklenar F."/>
            <person name="D'hooge E."/>
            <person name="Yaguchi T."/>
            <person name="Takahashi H."/>
            <person name="Hubka V."/>
        </authorList>
    </citation>
    <scope>NUCLEOTIDE SEQUENCE</scope>
    <source>
        <strain evidence="1">IFM 63604</strain>
    </source>
</reference>
<dbReference type="Proteomes" id="UP001144191">
    <property type="component" value="Unassembled WGS sequence"/>
</dbReference>
<organism evidence="1 2">
    <name type="scientific">Aspergillus niger</name>
    <dbReference type="NCBI Taxonomy" id="5061"/>
    <lineage>
        <taxon>Eukaryota</taxon>
        <taxon>Fungi</taxon>
        <taxon>Dikarya</taxon>
        <taxon>Ascomycota</taxon>
        <taxon>Pezizomycotina</taxon>
        <taxon>Eurotiomycetes</taxon>
        <taxon>Eurotiomycetidae</taxon>
        <taxon>Eurotiales</taxon>
        <taxon>Aspergillaceae</taxon>
        <taxon>Aspergillus</taxon>
        <taxon>Aspergillus subgen. Circumdati</taxon>
    </lineage>
</organism>
<evidence type="ECO:0000313" key="1">
    <source>
        <dbReference type="EMBL" id="GLA54678.1"/>
    </source>
</evidence>